<reference evidence="1 2" key="1">
    <citation type="submission" date="2019-07" db="EMBL/GenBank/DDBJ databases">
        <title>The pathways for chlorine oxyanion respiration interact through the shared metabolite chlorate.</title>
        <authorList>
            <person name="Barnum T.P."/>
            <person name="Cheng Y."/>
            <person name="Hill K.A."/>
            <person name="Lucas L.N."/>
            <person name="Carlson H.K."/>
            <person name="Coates J.D."/>
        </authorList>
    </citation>
    <scope>NUCLEOTIDE SEQUENCE [LARGE SCALE GENOMIC DNA]</scope>
    <source>
        <strain evidence="1">BK-3</strain>
    </source>
</reference>
<dbReference type="SUPFAM" id="SSF51182">
    <property type="entry name" value="RmlC-like cupins"/>
    <property type="match status" value="1"/>
</dbReference>
<dbReference type="InterPro" id="IPR014710">
    <property type="entry name" value="RmlC-like_jellyroll"/>
</dbReference>
<dbReference type="AlphaFoldDB" id="A0A558CZS5"/>
<gene>
    <name evidence="1" type="ORF">FHK82_10605</name>
</gene>
<dbReference type="Proteomes" id="UP000317355">
    <property type="component" value="Unassembled WGS sequence"/>
</dbReference>
<name>A0A558CZS5_9GAMM</name>
<dbReference type="Gene3D" id="2.60.120.10">
    <property type="entry name" value="Jelly Rolls"/>
    <property type="match status" value="1"/>
</dbReference>
<dbReference type="InterPro" id="IPR011051">
    <property type="entry name" value="RmlC_Cupin_sf"/>
</dbReference>
<proteinExistence type="predicted"/>
<comment type="caution">
    <text evidence="1">The sequence shown here is derived from an EMBL/GenBank/DDBJ whole genome shotgun (WGS) entry which is preliminary data.</text>
</comment>
<evidence type="ECO:0000313" key="1">
    <source>
        <dbReference type="EMBL" id="TVT54233.1"/>
    </source>
</evidence>
<sequence>MAAPLFAQDPVISDGDKYKVIFENDKVRVLDYKDQPGEKTHEHSHPAFVLYALVPFKRNIMLPNGKILMREFKAGDVLYSDEQTHIGENVGETPTHIIMVEMKSGMSMGVK</sequence>
<accession>A0A558CZS5</accession>
<evidence type="ECO:0000313" key="2">
    <source>
        <dbReference type="Proteomes" id="UP000317355"/>
    </source>
</evidence>
<protein>
    <submittedName>
        <fullName evidence="1">Cytoplasmic protein</fullName>
    </submittedName>
</protein>
<organism evidence="1 2">
    <name type="scientific">Sedimenticola thiotaurini</name>
    <dbReference type="NCBI Taxonomy" id="1543721"/>
    <lineage>
        <taxon>Bacteria</taxon>
        <taxon>Pseudomonadati</taxon>
        <taxon>Pseudomonadota</taxon>
        <taxon>Gammaproteobacteria</taxon>
        <taxon>Chromatiales</taxon>
        <taxon>Sedimenticolaceae</taxon>
        <taxon>Sedimenticola</taxon>
    </lineage>
</organism>
<dbReference type="EMBL" id="VMRY01000042">
    <property type="protein sequence ID" value="TVT54233.1"/>
    <property type="molecule type" value="Genomic_DNA"/>
</dbReference>